<feature type="DNA-binding region" description="H-T-H motif" evidence="2">
    <location>
        <begin position="29"/>
        <end position="48"/>
    </location>
</feature>
<comment type="caution">
    <text evidence="4">The sequence shown here is derived from an EMBL/GenBank/DDBJ whole genome shotgun (WGS) entry which is preliminary data.</text>
</comment>
<dbReference type="Pfam" id="PF00440">
    <property type="entry name" value="TetR_N"/>
    <property type="match status" value="1"/>
</dbReference>
<proteinExistence type="predicted"/>
<name>A0ABT1SA00_9FIRM</name>
<evidence type="ECO:0000256" key="1">
    <source>
        <dbReference type="ARBA" id="ARBA00023125"/>
    </source>
</evidence>
<accession>A0ABT1SA00</accession>
<dbReference type="EMBL" id="JANGAC010000006">
    <property type="protein sequence ID" value="MCQ4923308.1"/>
    <property type="molecule type" value="Genomic_DNA"/>
</dbReference>
<protein>
    <submittedName>
        <fullName evidence="4">TetR/AcrR family transcriptional regulator</fullName>
    </submittedName>
</protein>
<feature type="domain" description="HTH tetR-type" evidence="3">
    <location>
        <begin position="6"/>
        <end position="66"/>
    </location>
</feature>
<keyword evidence="1 2" id="KW-0238">DNA-binding</keyword>
<keyword evidence="5" id="KW-1185">Reference proteome</keyword>
<reference evidence="4 5" key="1">
    <citation type="submission" date="2022-06" db="EMBL/GenBank/DDBJ databases">
        <title>Isolation of gut microbiota from human fecal samples.</title>
        <authorList>
            <person name="Pamer E.G."/>
            <person name="Barat B."/>
            <person name="Waligurski E."/>
            <person name="Medina S."/>
            <person name="Paddock L."/>
            <person name="Mostad J."/>
        </authorList>
    </citation>
    <scope>NUCLEOTIDE SEQUENCE [LARGE SCALE GENOMIC DNA]</scope>
    <source>
        <strain evidence="4 5">DFI.7.95</strain>
    </source>
</reference>
<evidence type="ECO:0000256" key="2">
    <source>
        <dbReference type="PROSITE-ProRule" id="PRU00335"/>
    </source>
</evidence>
<dbReference type="InterPro" id="IPR001647">
    <property type="entry name" value="HTH_TetR"/>
</dbReference>
<evidence type="ECO:0000259" key="3">
    <source>
        <dbReference type="PROSITE" id="PS50977"/>
    </source>
</evidence>
<sequence length="188" mass="22272">MENYNKNYREIILSEAKDIAMKEGISNINIRAVAKNSGIAIGTVYNYFPSKGDLLVAIIEDFWEGAFANVDWQDLSYNNFYDNLEKIYSTLYHYLLKFKENWLEQLALLKTQEKILGKQRENEYFEKIYSKIKILMDMDNGLRQYSWSEAISKEKTAEFIFENMLIMLRKEEEDISFFIAILKKIMSD</sequence>
<dbReference type="Proteomes" id="UP001524478">
    <property type="component" value="Unassembled WGS sequence"/>
</dbReference>
<evidence type="ECO:0000313" key="4">
    <source>
        <dbReference type="EMBL" id="MCQ4923308.1"/>
    </source>
</evidence>
<gene>
    <name evidence="4" type="ORF">NE686_09445</name>
</gene>
<dbReference type="PROSITE" id="PS50977">
    <property type="entry name" value="HTH_TETR_2"/>
    <property type="match status" value="1"/>
</dbReference>
<dbReference type="RefSeq" id="WP_216556707.1">
    <property type="nucleotide sequence ID" value="NZ_JAHLOH010000021.1"/>
</dbReference>
<evidence type="ECO:0000313" key="5">
    <source>
        <dbReference type="Proteomes" id="UP001524478"/>
    </source>
</evidence>
<organism evidence="4 5">
    <name type="scientific">Tissierella carlieri</name>
    <dbReference type="NCBI Taxonomy" id="689904"/>
    <lineage>
        <taxon>Bacteria</taxon>
        <taxon>Bacillati</taxon>
        <taxon>Bacillota</taxon>
        <taxon>Tissierellia</taxon>
        <taxon>Tissierellales</taxon>
        <taxon>Tissierellaceae</taxon>
        <taxon>Tissierella</taxon>
    </lineage>
</organism>